<reference evidence="1 2" key="1">
    <citation type="journal article" date="2010" name="Appl. Environ. Microbiol.">
        <title>The genome sequence of Psychrobacter arcticus 273-4, a psychroactive Siberian permafrost bacterium, reveals mechanisms for adaptation to low-temperature growth.</title>
        <authorList>
            <person name="Ayala-del-Rio H.L."/>
            <person name="Chain P.S."/>
            <person name="Grzymski J.J."/>
            <person name="Ponder M.A."/>
            <person name="Ivanova N."/>
            <person name="Bergholz P.W."/>
            <person name="Di Bartolo G."/>
            <person name="Hauser L."/>
            <person name="Land M."/>
            <person name="Bakermans C."/>
            <person name="Rodrigues D."/>
            <person name="Klappenbach J."/>
            <person name="Zarka D."/>
            <person name="Larimer F."/>
            <person name="Richardson P."/>
            <person name="Murray A."/>
            <person name="Thomashow M."/>
            <person name="Tiedje J.M."/>
        </authorList>
    </citation>
    <scope>NUCLEOTIDE SEQUENCE [LARGE SCALE GENOMIC DNA]</scope>
    <source>
        <strain evidence="2">DSM 17307 / VKM B-2377 / 273-4</strain>
    </source>
</reference>
<accession>Q4FUH1</accession>
<dbReference type="RefSeq" id="WP_011279773.1">
    <property type="nucleotide sequence ID" value="NC_007204.1"/>
</dbReference>
<evidence type="ECO:0000313" key="1">
    <source>
        <dbReference type="EMBL" id="AAZ18337.1"/>
    </source>
</evidence>
<sequence length="318" mass="35773">MSQLISTFQIRFDDETKAEIGELKNKLDEVNKNLSARDSGLWSESKKKSNSRIGQIIAGAISNQIKEMSRPDGLLKTMQADAANDAPHPALKQMGQWVFEGQDEKYQSAAVDGDGRAFLYQYKKSALRLGEAKRYFIDSGCDMHQIDGVFDTTDWQDSAIDRETVNDVDYLSESVPTIQGMEASYIIVDELQSALLSKSVPQITQADMPLIFIKNLSDVLIQRMHSMDRFSEDDYAIGGDKLIAWDIVIDRNAKIGFLTALNEEKTNFTFCFLSQDTWLLQNTVSVSYTASNVRNREVRTITEDQLPAFRAALEACYA</sequence>
<proteinExistence type="predicted"/>
<name>Q4FUH1_PSYA2</name>
<protein>
    <submittedName>
        <fullName evidence="1">Uncharacterized protein</fullName>
    </submittedName>
</protein>
<dbReference type="AlphaFoldDB" id="Q4FUH1"/>
<dbReference type="STRING" id="259536.Psyc_0474"/>
<organism evidence="1 2">
    <name type="scientific">Psychrobacter arcticus (strain DSM 17307 / VKM B-2377 / 273-4)</name>
    <dbReference type="NCBI Taxonomy" id="259536"/>
    <lineage>
        <taxon>Bacteria</taxon>
        <taxon>Pseudomonadati</taxon>
        <taxon>Pseudomonadota</taxon>
        <taxon>Gammaproteobacteria</taxon>
        <taxon>Moraxellales</taxon>
        <taxon>Moraxellaceae</taxon>
        <taxon>Psychrobacter</taxon>
    </lineage>
</organism>
<dbReference type="Proteomes" id="UP000000546">
    <property type="component" value="Chromosome"/>
</dbReference>
<keyword evidence="2" id="KW-1185">Reference proteome</keyword>
<gene>
    <name evidence="1" type="ordered locus">Psyc_0474</name>
</gene>
<dbReference type="HOGENOM" id="CLU_873972_0_0_6"/>
<dbReference type="KEGG" id="par:Psyc_0474"/>
<evidence type="ECO:0000313" key="2">
    <source>
        <dbReference type="Proteomes" id="UP000000546"/>
    </source>
</evidence>
<dbReference type="EMBL" id="CP000082">
    <property type="protein sequence ID" value="AAZ18337.1"/>
    <property type="molecule type" value="Genomic_DNA"/>
</dbReference>